<comment type="caution">
    <text evidence="9">The sequence shown here is derived from an EMBL/GenBank/DDBJ whole genome shotgun (WGS) entry which is preliminary data.</text>
</comment>
<dbReference type="GO" id="GO:0004930">
    <property type="term" value="F:G protein-coupled receptor activity"/>
    <property type="evidence" value="ECO:0007669"/>
    <property type="project" value="TreeGrafter"/>
</dbReference>
<proteinExistence type="predicted"/>
<accession>A0AAD3D1D8</accession>
<evidence type="ECO:0000256" key="4">
    <source>
        <dbReference type="ARBA" id="ARBA00023136"/>
    </source>
</evidence>
<evidence type="ECO:0000256" key="6">
    <source>
        <dbReference type="SAM" id="Phobius"/>
    </source>
</evidence>
<feature type="region of interest" description="Disordered" evidence="5">
    <location>
        <begin position="469"/>
        <end position="493"/>
    </location>
</feature>
<sequence length="610" mass="69463">MLHWGKSSLVLFISILLHSIHHDRCTEAYGHVGVVPKADDASDLLSDRLAYAIEIDHDSSIQDHRITHASHPTYEEKYENAENDPETYIETAYTSSWGPNIARVSASLSTISSILIIYIIMRSNLGYTTYHRIMLMLSTGDILASVAMALATIPMPRDMIYTQFQTGGYGNKLTCNVQGFLFFFGTNFAFGSNASLCFYYFASITLKWKEEYIKKRVEPWLHSCVVLFALPTAILAFFIHQYNPTPFDAWCTTISVPWQCHYLDSNDEKMECMLNGEHFSLMTISFTVVYIGFFIGLFSLVFSMISISISVYRQERLLHMYMKRIYRYRNQNTSQSRSPSPSTSNNRNLALSRSRHHYTKIILVQAFAYLFAFLICQSNVFVSMTSVLSVNVEDLRKRQSFQIYHLLSRPLQGFLNLIVFLGHKIYNIRQVKKDLTIWKALQHLLFNREEPKFVFSQVSIVNADGDEEDMCFEGSDSEDDTDPGGSYLPFPKRGAIQLDDDSFMSYDETVDKPEESKTSSRSRLDGEDGSLKTDLKDVDLSVTVSPEDPFEDDIASKKQVKWGPTFNHNYSTKEDSSSAGYLSSVFSFSSRKSVSSMSNSGKNDLLDSKT</sequence>
<feature type="chain" id="PRO_5042213855" description="G-protein coupled receptors family 1 profile domain-containing protein" evidence="7">
    <location>
        <begin position="23"/>
        <end position="610"/>
    </location>
</feature>
<dbReference type="PROSITE" id="PS50262">
    <property type="entry name" value="G_PROTEIN_RECEP_F1_2"/>
    <property type="match status" value="1"/>
</dbReference>
<dbReference type="GO" id="GO:0007189">
    <property type="term" value="P:adenylate cyclase-activating G protein-coupled receptor signaling pathway"/>
    <property type="evidence" value="ECO:0007669"/>
    <property type="project" value="TreeGrafter"/>
</dbReference>
<feature type="compositionally biased region" description="Basic and acidic residues" evidence="5">
    <location>
        <begin position="509"/>
        <end position="539"/>
    </location>
</feature>
<dbReference type="PANTHER" id="PTHR23112">
    <property type="entry name" value="G PROTEIN-COUPLED RECEPTOR 157-RELATED"/>
    <property type="match status" value="1"/>
</dbReference>
<feature type="transmembrane region" description="Helical" evidence="6">
    <location>
        <begin position="133"/>
        <end position="153"/>
    </location>
</feature>
<feature type="transmembrane region" description="Helical" evidence="6">
    <location>
        <begin position="101"/>
        <end position="121"/>
    </location>
</feature>
<dbReference type="AlphaFoldDB" id="A0AAD3D1D8"/>
<keyword evidence="10" id="KW-1185">Reference proteome</keyword>
<keyword evidence="4 6" id="KW-0472">Membrane</keyword>
<comment type="subcellular location">
    <subcellularLocation>
        <location evidence="1">Membrane</location>
        <topology evidence="1">Multi-pass membrane protein</topology>
    </subcellularLocation>
</comment>
<name>A0AAD3D1D8_9STRA</name>
<evidence type="ECO:0000313" key="9">
    <source>
        <dbReference type="EMBL" id="GFH54870.1"/>
    </source>
</evidence>
<feature type="region of interest" description="Disordered" evidence="5">
    <location>
        <begin position="508"/>
        <end position="610"/>
    </location>
</feature>
<dbReference type="Gene3D" id="1.20.1070.10">
    <property type="entry name" value="Rhodopsin 7-helix transmembrane proteins"/>
    <property type="match status" value="1"/>
</dbReference>
<feature type="transmembrane region" description="Helical" evidence="6">
    <location>
        <begin position="221"/>
        <end position="240"/>
    </location>
</feature>
<evidence type="ECO:0000313" key="10">
    <source>
        <dbReference type="Proteomes" id="UP001054902"/>
    </source>
</evidence>
<dbReference type="SUPFAM" id="SSF81321">
    <property type="entry name" value="Family A G protein-coupled receptor-like"/>
    <property type="match status" value="1"/>
</dbReference>
<evidence type="ECO:0000259" key="8">
    <source>
        <dbReference type="PROSITE" id="PS50262"/>
    </source>
</evidence>
<feature type="compositionally biased region" description="Low complexity" evidence="5">
    <location>
        <begin position="577"/>
        <end position="600"/>
    </location>
</feature>
<evidence type="ECO:0000256" key="7">
    <source>
        <dbReference type="SAM" id="SignalP"/>
    </source>
</evidence>
<feature type="transmembrane region" description="Helical" evidence="6">
    <location>
        <begin position="180"/>
        <end position="201"/>
    </location>
</feature>
<evidence type="ECO:0000256" key="1">
    <source>
        <dbReference type="ARBA" id="ARBA00004141"/>
    </source>
</evidence>
<dbReference type="Proteomes" id="UP001054902">
    <property type="component" value="Unassembled WGS sequence"/>
</dbReference>
<evidence type="ECO:0000256" key="3">
    <source>
        <dbReference type="ARBA" id="ARBA00022989"/>
    </source>
</evidence>
<feature type="transmembrane region" description="Helical" evidence="6">
    <location>
        <begin position="288"/>
        <end position="312"/>
    </location>
</feature>
<feature type="transmembrane region" description="Helical" evidence="6">
    <location>
        <begin position="361"/>
        <end position="382"/>
    </location>
</feature>
<dbReference type="EMBL" id="BLLK01000047">
    <property type="protein sequence ID" value="GFH54870.1"/>
    <property type="molecule type" value="Genomic_DNA"/>
</dbReference>
<dbReference type="InterPro" id="IPR017452">
    <property type="entry name" value="GPCR_Rhodpsn_7TM"/>
</dbReference>
<feature type="signal peptide" evidence="7">
    <location>
        <begin position="1"/>
        <end position="22"/>
    </location>
</feature>
<dbReference type="PANTHER" id="PTHR23112:SF0">
    <property type="entry name" value="TRANSMEMBRANE PROTEIN 116"/>
    <property type="match status" value="1"/>
</dbReference>
<dbReference type="GO" id="GO:0005886">
    <property type="term" value="C:plasma membrane"/>
    <property type="evidence" value="ECO:0007669"/>
    <property type="project" value="TreeGrafter"/>
</dbReference>
<evidence type="ECO:0000256" key="5">
    <source>
        <dbReference type="SAM" id="MobiDB-lite"/>
    </source>
</evidence>
<keyword evidence="2 6" id="KW-0812">Transmembrane</keyword>
<gene>
    <name evidence="9" type="ORF">CTEN210_11346</name>
</gene>
<reference evidence="9 10" key="1">
    <citation type="journal article" date="2021" name="Sci. Rep.">
        <title>The genome of the diatom Chaetoceros tenuissimus carries an ancient integrated fragment of an extant virus.</title>
        <authorList>
            <person name="Hongo Y."/>
            <person name="Kimura K."/>
            <person name="Takaki Y."/>
            <person name="Yoshida Y."/>
            <person name="Baba S."/>
            <person name="Kobayashi G."/>
            <person name="Nagasaki K."/>
            <person name="Hano T."/>
            <person name="Tomaru Y."/>
        </authorList>
    </citation>
    <scope>NUCLEOTIDE SEQUENCE [LARGE SCALE GENOMIC DNA]</scope>
    <source>
        <strain evidence="9 10">NIES-3715</strain>
    </source>
</reference>
<keyword evidence="7" id="KW-0732">Signal</keyword>
<keyword evidence="3 6" id="KW-1133">Transmembrane helix</keyword>
<evidence type="ECO:0000256" key="2">
    <source>
        <dbReference type="ARBA" id="ARBA00022692"/>
    </source>
</evidence>
<feature type="domain" description="G-protein coupled receptors family 1 profile" evidence="8">
    <location>
        <begin position="112"/>
        <end position="374"/>
    </location>
</feature>
<feature type="compositionally biased region" description="Acidic residues" evidence="5">
    <location>
        <begin position="469"/>
        <end position="482"/>
    </location>
</feature>
<organism evidence="9 10">
    <name type="scientific">Chaetoceros tenuissimus</name>
    <dbReference type="NCBI Taxonomy" id="426638"/>
    <lineage>
        <taxon>Eukaryota</taxon>
        <taxon>Sar</taxon>
        <taxon>Stramenopiles</taxon>
        <taxon>Ochrophyta</taxon>
        <taxon>Bacillariophyta</taxon>
        <taxon>Coscinodiscophyceae</taxon>
        <taxon>Chaetocerotophycidae</taxon>
        <taxon>Chaetocerotales</taxon>
        <taxon>Chaetocerotaceae</taxon>
        <taxon>Chaetoceros</taxon>
    </lineage>
</organism>
<protein>
    <recommendedName>
        <fullName evidence="8">G-protein coupled receptors family 1 profile domain-containing protein</fullName>
    </recommendedName>
</protein>